<dbReference type="PANTHER" id="PTHR24107:SF2">
    <property type="entry name" value="NLR FAMILY CARD DOMAIN CONTAINING 3"/>
    <property type="match status" value="1"/>
</dbReference>
<dbReference type="PROSITE" id="PS50011">
    <property type="entry name" value="PROTEIN_KINASE_DOM"/>
    <property type="match status" value="1"/>
</dbReference>
<dbReference type="GO" id="GO:0005856">
    <property type="term" value="C:cytoskeleton"/>
    <property type="evidence" value="ECO:0007669"/>
    <property type="project" value="UniProtKB-SubCell"/>
</dbReference>
<comment type="caution">
    <text evidence="9">The sequence shown here is derived from an EMBL/GenBank/DDBJ whole genome shotgun (WGS) entry which is preliminary data.</text>
</comment>
<dbReference type="InterPro" id="IPR032675">
    <property type="entry name" value="LRR_dom_sf"/>
</dbReference>
<dbReference type="SMART" id="SM00368">
    <property type="entry name" value="LRR_RI"/>
    <property type="match status" value="15"/>
</dbReference>
<keyword evidence="2" id="KW-0963">Cytoplasm</keyword>
<dbReference type="Pfam" id="PF13516">
    <property type="entry name" value="LRR_6"/>
    <property type="match status" value="14"/>
</dbReference>
<keyword evidence="3" id="KW-0433">Leucine-rich repeat</keyword>
<proteinExistence type="predicted"/>
<keyword evidence="10" id="KW-1185">Reference proteome</keyword>
<gene>
    <name evidence="9" type="ORF">QTG54_013532</name>
</gene>
<evidence type="ECO:0000256" key="2">
    <source>
        <dbReference type="ARBA" id="ARBA00022490"/>
    </source>
</evidence>
<dbReference type="GO" id="GO:0005524">
    <property type="term" value="F:ATP binding"/>
    <property type="evidence" value="ECO:0007669"/>
    <property type="project" value="InterPro"/>
</dbReference>
<evidence type="ECO:0000259" key="8">
    <source>
        <dbReference type="PROSITE" id="PS50011"/>
    </source>
</evidence>
<evidence type="ECO:0000256" key="3">
    <source>
        <dbReference type="ARBA" id="ARBA00022614"/>
    </source>
</evidence>
<sequence length="1444" mass="159019">MGKLTLEEALPRLRSNDATLTTLDLGSDGIGNEGVVALAGALKENTTLTTLRLGFNGIGNEGAIALADVLKENTTLTTLRLEDNDIGKEGAIALAEALKENTTLTTLHLKNNKIGNEGAIALADVLKENTTLTTLNLGWNKIGNEGAIALADALKENTTLTRLELEDNEIGKEGAIALADALKENTTLTMLHLKNNYIGKEGAIALAEALKENTTLTMLHLKNNYTGKEGAIALAEALKENTTLTALELRSNEIGNEGAIALADALKENTTLITLNLGWNKIGKEGAIALADVLKENTTLTTLQLGSNKIGKEGAIALAEALKENTTLTTLHLRSNEIGNEGVVALAEALKENTTLTALELLNNKIGNEGAIALADVLKENTTLTTLQLGSNKIDKEGAIALADVLKENTTLTELELENIQIGDEGAQVKSNILDIISRSRVFHRHKDDIEVDGFSFYFAMNEETGMLYIKESVWEAATTTDGLVLGLVHNVIREHLDACKEDDLQSTKDELKTLLNTSRNSGGSPLLHLAAARTSAKALALCQYLVKEIGVDLEDHAVTDKAGCTARDIAMAGNFETRNWAKSVGAFLGRYRVEEEGGYSSDSCTVKFATDVTKSKSDPARNVAIKIMHNREQFDRELKQRLGGSLPNTSNGFDLYTKDDSGAMIENGKGSNRFDVDHVVPLLRYHIEDFEGERYHCLIMLKGERNLDEIIRYEGIAGKDVNKITCFAVDLAKALNHLHSDHNLIHADVKPRNVVRIRGDNKLIDFDASISIGERLTEKFSSGYLPPEVAAVRFQLKEKMEDLMRRKDVLRQKLNAVVGNEDDEDKIWEELKVLKDKIKQVESAGSNSDKEEPVAGAQVDIWSFGVLVFELLTGRPLFNCDADDNLLNEEEKRRLVNWKVITDKDLSDVLKDCPDQDLTDSAKDLLRECLSTKQFRFRTFHQVLKHAFLNREELQLRKLDEGQKNIESTVKSGFNEMNVKLDQTHKMLSEMQTVLANVSRGVSNILKGCHAPQLMYIIPEDPSVMDWIKLKALVGKKVKVIFICPVTLSIPRDGNNKPMGYSMEMPRDWVRKYGPALKISYEILRIGFAVGRLFSLPLPNLSSAGSSTNVMNVLNDNLVDYMGEGALDLEELAGVLGDRVTLDLPEADENLSKHVSKGMRKLISTSYDEVKKIATQNGDEDFLQTGLTKVVYDGHVEYVLNKSEIKNMYEKEGPSCIGLTQAELQTLGASDVVVKEDVGANVDVVVMEGYLHQKKRFSWKEKKAILHKSGFIIGKTKPKVAAIDYEYRSVRSGPEETFNIMVSDGSIYEIDDADDDLQFLQSGQAVTIPAGTVLRSKSGKVETNGAKIKASKGNKKDDVGDNGLKKKTKGLFERNLEGRNEEQQRNVDQLRRHLTSLGEKSVVAVRVQTTDAEYEFSEAYLRREVFGISGSTDEEDLFNLSSG</sequence>
<evidence type="ECO:0000256" key="6">
    <source>
        <dbReference type="SAM" id="Coils"/>
    </source>
</evidence>
<evidence type="ECO:0000313" key="9">
    <source>
        <dbReference type="EMBL" id="KAK1735826.1"/>
    </source>
</evidence>
<keyword evidence="4" id="KW-0677">Repeat</keyword>
<evidence type="ECO:0000256" key="7">
    <source>
        <dbReference type="SAM" id="MobiDB-lite"/>
    </source>
</evidence>
<feature type="coiled-coil region" evidence="6">
    <location>
        <begin position="1374"/>
        <end position="1401"/>
    </location>
</feature>
<protein>
    <submittedName>
        <fullName evidence="9">Leucine-rich repeat protein</fullName>
    </submittedName>
</protein>
<dbReference type="SUPFAM" id="SSF56112">
    <property type="entry name" value="Protein kinase-like (PK-like)"/>
    <property type="match status" value="1"/>
</dbReference>
<evidence type="ECO:0000256" key="4">
    <source>
        <dbReference type="ARBA" id="ARBA00022737"/>
    </source>
</evidence>
<feature type="region of interest" description="Disordered" evidence="7">
    <location>
        <begin position="1345"/>
        <end position="1365"/>
    </location>
</feature>
<dbReference type="GO" id="GO:0004672">
    <property type="term" value="F:protein kinase activity"/>
    <property type="evidence" value="ECO:0007669"/>
    <property type="project" value="InterPro"/>
</dbReference>
<dbReference type="Gene3D" id="3.80.10.10">
    <property type="entry name" value="Ribonuclease Inhibitor"/>
    <property type="match status" value="4"/>
</dbReference>
<dbReference type="Proteomes" id="UP001224775">
    <property type="component" value="Unassembled WGS sequence"/>
</dbReference>
<keyword evidence="5" id="KW-0206">Cytoskeleton</keyword>
<dbReference type="SMART" id="SM00220">
    <property type="entry name" value="S_TKc"/>
    <property type="match status" value="1"/>
</dbReference>
<dbReference type="CDD" id="cd00116">
    <property type="entry name" value="LRR_RI"/>
    <property type="match status" value="1"/>
</dbReference>
<evidence type="ECO:0000313" key="10">
    <source>
        <dbReference type="Proteomes" id="UP001224775"/>
    </source>
</evidence>
<dbReference type="SUPFAM" id="SSF52047">
    <property type="entry name" value="RNI-like"/>
    <property type="match status" value="2"/>
</dbReference>
<accession>A0AAD8XYW6</accession>
<organism evidence="9 10">
    <name type="scientific">Skeletonema marinoi</name>
    <dbReference type="NCBI Taxonomy" id="267567"/>
    <lineage>
        <taxon>Eukaryota</taxon>
        <taxon>Sar</taxon>
        <taxon>Stramenopiles</taxon>
        <taxon>Ochrophyta</taxon>
        <taxon>Bacillariophyta</taxon>
        <taxon>Coscinodiscophyceae</taxon>
        <taxon>Thalassiosirophycidae</taxon>
        <taxon>Thalassiosirales</taxon>
        <taxon>Skeletonemataceae</taxon>
        <taxon>Skeletonema</taxon>
        <taxon>Skeletonema marinoi-dohrnii complex</taxon>
    </lineage>
</organism>
<name>A0AAD8XYW6_9STRA</name>
<dbReference type="InterPro" id="IPR011009">
    <property type="entry name" value="Kinase-like_dom_sf"/>
</dbReference>
<evidence type="ECO:0000256" key="1">
    <source>
        <dbReference type="ARBA" id="ARBA00004245"/>
    </source>
</evidence>
<dbReference type="InterPro" id="IPR052410">
    <property type="entry name" value="DRC5"/>
</dbReference>
<dbReference type="Gene3D" id="1.10.510.10">
    <property type="entry name" value="Transferase(Phosphotransferase) domain 1"/>
    <property type="match status" value="2"/>
</dbReference>
<feature type="domain" description="Protein kinase" evidence="8">
    <location>
        <begin position="592"/>
        <end position="950"/>
    </location>
</feature>
<dbReference type="Pfam" id="PF00069">
    <property type="entry name" value="Pkinase"/>
    <property type="match status" value="2"/>
</dbReference>
<dbReference type="InterPro" id="IPR000719">
    <property type="entry name" value="Prot_kinase_dom"/>
</dbReference>
<reference evidence="9" key="1">
    <citation type="submission" date="2023-06" db="EMBL/GenBank/DDBJ databases">
        <title>Survivors Of The Sea: Transcriptome response of Skeletonema marinoi to long-term dormancy.</title>
        <authorList>
            <person name="Pinder M.I.M."/>
            <person name="Kourtchenko O."/>
            <person name="Robertson E.K."/>
            <person name="Larsson T."/>
            <person name="Maumus F."/>
            <person name="Osuna-Cruz C.M."/>
            <person name="Vancaester E."/>
            <person name="Stenow R."/>
            <person name="Vandepoele K."/>
            <person name="Ploug H."/>
            <person name="Bruchert V."/>
            <person name="Godhe A."/>
            <person name="Topel M."/>
        </authorList>
    </citation>
    <scope>NUCLEOTIDE SEQUENCE</scope>
    <source>
        <strain evidence="9">R05AC</strain>
    </source>
</reference>
<evidence type="ECO:0000256" key="5">
    <source>
        <dbReference type="ARBA" id="ARBA00023212"/>
    </source>
</evidence>
<dbReference type="PANTHER" id="PTHR24107">
    <property type="entry name" value="YNEIN REGULATORY COMPLEX SUBUNIT 5"/>
    <property type="match status" value="1"/>
</dbReference>
<dbReference type="InterPro" id="IPR001611">
    <property type="entry name" value="Leu-rich_rpt"/>
</dbReference>
<comment type="subcellular location">
    <subcellularLocation>
        <location evidence="1">Cytoplasm</location>
        <location evidence="1">Cytoskeleton</location>
    </subcellularLocation>
</comment>
<dbReference type="EMBL" id="JATAAI010000032">
    <property type="protein sequence ID" value="KAK1735826.1"/>
    <property type="molecule type" value="Genomic_DNA"/>
</dbReference>
<keyword evidence="6" id="KW-0175">Coiled coil</keyword>